<dbReference type="InterPro" id="IPR018181">
    <property type="entry name" value="Heat_shock_70_CS"/>
</dbReference>
<dbReference type="SUPFAM" id="SSF53067">
    <property type="entry name" value="Actin-like ATPase domain"/>
    <property type="match status" value="2"/>
</dbReference>
<dbReference type="GO" id="GO:0140662">
    <property type="term" value="F:ATP-dependent protein folding chaperone"/>
    <property type="evidence" value="ECO:0007669"/>
    <property type="project" value="InterPro"/>
</dbReference>
<dbReference type="InterPro" id="IPR002558">
    <property type="entry name" value="ILWEQ_dom"/>
</dbReference>
<keyword evidence="5" id="KW-0067">ATP-binding</keyword>
<proteinExistence type="inferred from homology"/>
<dbReference type="InterPro" id="IPR029048">
    <property type="entry name" value="HSP70_C_sf"/>
</dbReference>
<dbReference type="SUPFAM" id="SSF47050">
    <property type="entry name" value="VHP, Villin headpiece domain"/>
    <property type="match status" value="1"/>
</dbReference>
<feature type="compositionally biased region" description="Pro residues" evidence="6">
    <location>
        <begin position="958"/>
        <end position="968"/>
    </location>
</feature>
<dbReference type="Gene3D" id="3.90.640.10">
    <property type="entry name" value="Actin, Chain A, domain 4"/>
    <property type="match status" value="1"/>
</dbReference>
<dbReference type="Gene3D" id="3.30.30.30">
    <property type="match status" value="1"/>
</dbReference>
<evidence type="ECO:0000259" key="7">
    <source>
        <dbReference type="PROSITE" id="PS50945"/>
    </source>
</evidence>
<dbReference type="FunFam" id="2.60.34.10:FF:000012">
    <property type="entry name" value="Heat shock 70 kDa protein"/>
    <property type="match status" value="1"/>
</dbReference>
<evidence type="ECO:0000256" key="5">
    <source>
        <dbReference type="ARBA" id="ARBA00022840"/>
    </source>
</evidence>
<dbReference type="STRING" id="1890364.A0A2P6NP46"/>
<feature type="region of interest" description="Disordered" evidence="6">
    <location>
        <begin position="922"/>
        <end position="976"/>
    </location>
</feature>
<dbReference type="Proteomes" id="UP000241769">
    <property type="component" value="Unassembled WGS sequence"/>
</dbReference>
<protein>
    <submittedName>
        <fullName evidence="9">Heat shock 70 kDa protein-like</fullName>
    </submittedName>
</protein>
<dbReference type="SMART" id="SM00153">
    <property type="entry name" value="VHP"/>
    <property type="match status" value="1"/>
</dbReference>
<dbReference type="SUPFAM" id="SSF100934">
    <property type="entry name" value="Heat shock protein 70kD (HSP70), C-terminal subdomain"/>
    <property type="match status" value="1"/>
</dbReference>
<evidence type="ECO:0000313" key="10">
    <source>
        <dbReference type="Proteomes" id="UP000241769"/>
    </source>
</evidence>
<dbReference type="PROSITE" id="PS00329">
    <property type="entry name" value="HSP70_2"/>
    <property type="match status" value="1"/>
</dbReference>
<dbReference type="PROSITE" id="PS00297">
    <property type="entry name" value="HSP70_1"/>
    <property type="match status" value="1"/>
</dbReference>
<feature type="domain" description="I/LWEQ" evidence="7">
    <location>
        <begin position="698"/>
        <end position="936"/>
    </location>
</feature>
<dbReference type="SMART" id="SM00307">
    <property type="entry name" value="ILWEQ"/>
    <property type="match status" value="1"/>
</dbReference>
<dbReference type="InterPro" id="IPR036886">
    <property type="entry name" value="Villin_headpiece_dom_sf"/>
</dbReference>
<dbReference type="FunFam" id="3.90.640.10:FF:000002">
    <property type="entry name" value="Heat shock 70 kDa"/>
    <property type="match status" value="1"/>
</dbReference>
<keyword evidence="9" id="KW-0346">Stress response</keyword>
<feature type="compositionally biased region" description="Basic and acidic residues" evidence="6">
    <location>
        <begin position="922"/>
        <end position="932"/>
    </location>
</feature>
<evidence type="ECO:0000256" key="1">
    <source>
        <dbReference type="ARBA" id="ARBA00004496"/>
    </source>
</evidence>
<evidence type="ECO:0000259" key="8">
    <source>
        <dbReference type="PROSITE" id="PS51089"/>
    </source>
</evidence>
<dbReference type="FunFam" id="3.30.420.40:FF:000026">
    <property type="entry name" value="Heat shock protein 70"/>
    <property type="match status" value="1"/>
</dbReference>
<dbReference type="GO" id="GO:0005737">
    <property type="term" value="C:cytoplasm"/>
    <property type="evidence" value="ECO:0007669"/>
    <property type="project" value="UniProtKB-SubCell"/>
</dbReference>
<dbReference type="InParanoid" id="A0A2P6NP46"/>
<keyword evidence="10" id="KW-1185">Reference proteome</keyword>
<dbReference type="Pfam" id="PF00012">
    <property type="entry name" value="HSP70"/>
    <property type="match status" value="1"/>
</dbReference>
<dbReference type="FunFam" id="3.30.30.30:FF:000001">
    <property type="entry name" value="heat shock 70 kDa protein-like"/>
    <property type="match status" value="1"/>
</dbReference>
<dbReference type="InterPro" id="IPR029047">
    <property type="entry name" value="HSP70_peptide-bd_sf"/>
</dbReference>
<feature type="domain" description="HP" evidence="8">
    <location>
        <begin position="993"/>
        <end position="1056"/>
    </location>
</feature>
<name>A0A2P6NP46_9EUKA</name>
<dbReference type="OrthoDB" id="3789372at2759"/>
<dbReference type="InterPro" id="IPR003128">
    <property type="entry name" value="Villin_headpiece"/>
</dbReference>
<dbReference type="GO" id="GO:0005524">
    <property type="term" value="F:ATP binding"/>
    <property type="evidence" value="ECO:0007669"/>
    <property type="project" value="UniProtKB-KW"/>
</dbReference>
<feature type="region of interest" description="Disordered" evidence="6">
    <location>
        <begin position="605"/>
        <end position="648"/>
    </location>
</feature>
<feature type="compositionally biased region" description="Basic and acidic residues" evidence="6">
    <location>
        <begin position="605"/>
        <end position="630"/>
    </location>
</feature>
<dbReference type="PROSITE" id="PS51089">
    <property type="entry name" value="HP"/>
    <property type="match status" value="1"/>
</dbReference>
<dbReference type="Pfam" id="PF01608">
    <property type="entry name" value="I_LWEQ"/>
    <property type="match status" value="1"/>
</dbReference>
<keyword evidence="4" id="KW-0547">Nucleotide-binding</keyword>
<dbReference type="Gene3D" id="1.10.950.10">
    <property type="entry name" value="Villin headpiece domain"/>
    <property type="match status" value="1"/>
</dbReference>
<dbReference type="EMBL" id="MDYQ01000040">
    <property type="protein sequence ID" value="PRP85729.1"/>
    <property type="molecule type" value="Genomic_DNA"/>
</dbReference>
<reference evidence="9 10" key="1">
    <citation type="journal article" date="2018" name="Genome Biol. Evol.">
        <title>Multiple Roots of Fruiting Body Formation in Amoebozoa.</title>
        <authorList>
            <person name="Hillmann F."/>
            <person name="Forbes G."/>
            <person name="Novohradska S."/>
            <person name="Ferling I."/>
            <person name="Riege K."/>
            <person name="Groth M."/>
            <person name="Westermann M."/>
            <person name="Marz M."/>
            <person name="Spaller T."/>
            <person name="Winckler T."/>
            <person name="Schaap P."/>
            <person name="Glockner G."/>
        </authorList>
    </citation>
    <scope>NUCLEOTIDE SEQUENCE [LARGE SCALE GENOMIC DNA]</scope>
    <source>
        <strain evidence="9 10">Jena</strain>
    </source>
</reference>
<dbReference type="Pfam" id="PF02209">
    <property type="entry name" value="VHP"/>
    <property type="match status" value="1"/>
</dbReference>
<comment type="similarity">
    <text evidence="2">Belongs to the heat shock protein 70 family.</text>
</comment>
<dbReference type="InterPro" id="IPR043129">
    <property type="entry name" value="ATPase_NBD"/>
</dbReference>
<dbReference type="Gene3D" id="2.60.34.10">
    <property type="entry name" value="Substrate Binding Domain Of DNAk, Chain A, domain 1"/>
    <property type="match status" value="1"/>
</dbReference>
<dbReference type="SUPFAM" id="SSF100920">
    <property type="entry name" value="Heat shock protein 70kD (HSP70), peptide-binding domain"/>
    <property type="match status" value="1"/>
</dbReference>
<evidence type="ECO:0000256" key="6">
    <source>
        <dbReference type="SAM" id="MobiDB-lite"/>
    </source>
</evidence>
<dbReference type="PROSITE" id="PS50945">
    <property type="entry name" value="I_LWEQ"/>
    <property type="match status" value="1"/>
</dbReference>
<evidence type="ECO:0000313" key="9">
    <source>
        <dbReference type="EMBL" id="PRP85729.1"/>
    </source>
</evidence>
<dbReference type="PANTHER" id="PTHR19375">
    <property type="entry name" value="HEAT SHOCK PROTEIN 70KDA"/>
    <property type="match status" value="1"/>
</dbReference>
<sequence>MNVPVGIDLGTTYSCVGAWLNGRVEIISNDQGQRITPSYVAFTDSERLLGNAAYNQASFNAENTVFDVKRLIGRSFSDPLTQADIIQWPFKVVSGRDDRPLIEVQYQGQQRLFTAEEVSAMVLTKMKETAETFVGHSVRDVVVTVPAYFNDSQRQATKDAASIAGLNVVRIMNEPTAAAVAYGYDRGTERKNILVFDLGGGTLDVSLLKVENGTFSVFAVSGDTHLGGEDFDSRLVHHFANEFKMKKGKDIGRNPKALRRLRTACERVKRELSTQTRSSLEIDALYDGEDFAATITRAKFEELNRDLFDRCLAPVAVVLMDSGLRKEQVDDVVLVGGSSRIPKIQIMLKDFFDGRELKRSVNPDEAVAHGATVMAAILAGNQKRDDHFIQDVAPLSLGVETIGGVMSVLIARNSRVPTEKSQMVSTTSDYQSSVLIQIYEGEMHRTSSNNLLGKFELGGIQPARRGIPQILVTFRLDEESILYVSATECSSGRSQNLTIKNDKGRLSSEDIGRMVREAEEFKSRGLMNQRRLEARNYLQQMAFAYGDTIRDMKITATERVKLQKAIEDTLMWIDDNPSAEEDEFDYKRELLERIFGVVHDGALKRQQEEETRERQEAEQRRMEEERRLQEARMAASAPPVETNPFMMGDQETPVQRTNPFTEESNPFVIESPTYVQSGINLSEMTLMAQRMKLSAEEKNKKEAKEADDMMENCLSAVRNATQRLTAASAQRMNQRLEADQDGEDLKMETNSSTLRSCSSLASAVTALVQAAAAAQKLIGQKKSDQPVYNADRTWENGFISASRSIVESVQQLEVATSSETIDPALITAAARSVASCTVQLIMSYRSKLGEGLPLSDDLDVAARAVSRAARDLADMMSRRGHDDVITVASTTSQDTSGVLSLRERIEKQARIDRLERELEEARREQGQMRRSEYSNANLNAGDAHLQRPAVPPRRTSQPPVPISGPNPETPMDFGVNPMMMPITKPTLRSRSNSLEKEFYSLEELQRKPSPTGTDLNNLEMYLSEEEFEKVFGMKKEEWKKMPLFRRNPIKQQLRLV</sequence>
<accession>A0A2P6NP46</accession>
<dbReference type="GO" id="GO:0003779">
    <property type="term" value="F:actin binding"/>
    <property type="evidence" value="ECO:0007669"/>
    <property type="project" value="InterPro"/>
</dbReference>
<gene>
    <name evidence="9" type="ORF">PROFUN_06323</name>
</gene>
<dbReference type="Gene3D" id="1.20.1270.10">
    <property type="match status" value="1"/>
</dbReference>
<evidence type="ECO:0000256" key="3">
    <source>
        <dbReference type="ARBA" id="ARBA00022490"/>
    </source>
</evidence>
<keyword evidence="3" id="KW-0963">Cytoplasm</keyword>
<evidence type="ECO:0000256" key="4">
    <source>
        <dbReference type="ARBA" id="ARBA00022741"/>
    </source>
</evidence>
<dbReference type="GO" id="GO:0007010">
    <property type="term" value="P:cytoskeleton organization"/>
    <property type="evidence" value="ECO:0007669"/>
    <property type="project" value="InterPro"/>
</dbReference>
<dbReference type="PRINTS" id="PR00301">
    <property type="entry name" value="HEATSHOCK70"/>
</dbReference>
<dbReference type="InterPro" id="IPR013126">
    <property type="entry name" value="Hsp_70_fam"/>
</dbReference>
<comment type="caution">
    <text evidence="9">The sequence shown here is derived from an EMBL/GenBank/DDBJ whole genome shotgun (WGS) entry which is preliminary data.</text>
</comment>
<dbReference type="Gene3D" id="1.20.1410.10">
    <property type="entry name" value="I/LWEQ domain"/>
    <property type="match status" value="1"/>
</dbReference>
<dbReference type="InterPro" id="IPR035964">
    <property type="entry name" value="I/LWEQ_dom_sf"/>
</dbReference>
<evidence type="ECO:0000256" key="2">
    <source>
        <dbReference type="ARBA" id="ARBA00007381"/>
    </source>
</evidence>
<dbReference type="AlphaFoldDB" id="A0A2P6NP46"/>
<comment type="subcellular location">
    <subcellularLocation>
        <location evidence="1">Cytoplasm</location>
    </subcellularLocation>
</comment>
<dbReference type="Gene3D" id="3.30.420.40">
    <property type="match status" value="2"/>
</dbReference>
<organism evidence="9 10">
    <name type="scientific">Planoprotostelium fungivorum</name>
    <dbReference type="NCBI Taxonomy" id="1890364"/>
    <lineage>
        <taxon>Eukaryota</taxon>
        <taxon>Amoebozoa</taxon>
        <taxon>Evosea</taxon>
        <taxon>Variosea</taxon>
        <taxon>Cavosteliida</taxon>
        <taxon>Cavosteliaceae</taxon>
        <taxon>Planoprotostelium</taxon>
    </lineage>
</organism>
<dbReference type="SUPFAM" id="SSF109885">
    <property type="entry name" value="I/LWEQ domain"/>
    <property type="match status" value="1"/>
</dbReference>